<protein>
    <recommendedName>
        <fullName evidence="2">EF-hand domain-containing protein</fullName>
    </recommendedName>
</protein>
<dbReference type="GeneID" id="123038102"/>
<dbReference type="SUPFAM" id="SSF47473">
    <property type="entry name" value="EF-hand"/>
    <property type="match status" value="1"/>
</dbReference>
<dbReference type="RefSeq" id="XP_044317696.1">
    <property type="nucleotide sequence ID" value="XM_044461761.1"/>
</dbReference>
<evidence type="ECO:0000313" key="4">
    <source>
        <dbReference type="Proteomes" id="UP001652680"/>
    </source>
</evidence>
<dbReference type="Gene3D" id="1.10.238.10">
    <property type="entry name" value="EF-hand"/>
    <property type="match status" value="1"/>
</dbReference>
<organism evidence="3 4">
    <name type="scientific">Drosophila rhopaloa</name>
    <name type="common">Fruit fly</name>
    <dbReference type="NCBI Taxonomy" id="1041015"/>
    <lineage>
        <taxon>Eukaryota</taxon>
        <taxon>Metazoa</taxon>
        <taxon>Ecdysozoa</taxon>
        <taxon>Arthropoda</taxon>
        <taxon>Hexapoda</taxon>
        <taxon>Insecta</taxon>
        <taxon>Pterygota</taxon>
        <taxon>Neoptera</taxon>
        <taxon>Endopterygota</taxon>
        <taxon>Diptera</taxon>
        <taxon>Brachycera</taxon>
        <taxon>Muscomorpha</taxon>
        <taxon>Ephydroidea</taxon>
        <taxon>Drosophilidae</taxon>
        <taxon>Drosophila</taxon>
        <taxon>Sophophora</taxon>
    </lineage>
</organism>
<name>A0ABM5JFU5_DRORH</name>
<proteinExistence type="predicted"/>
<accession>A0ABM5JFU5</accession>
<sequence>MENLENEEITIQPLTEEQVKEIREIFALYETQTPGMISQVNICEVMFELGVFRTEAEINRLLKEFELERNEEVTVVQFLDVMTKIYQQMYNKDSLKAAFDVLDNTKNHFINGSDLRHVALSMGIKFTDLEFEEMFKEIDFDADANLRRIHAYQESSVGLKPRTDNLKTLSSNYS</sequence>
<evidence type="ECO:0000256" key="1">
    <source>
        <dbReference type="ARBA" id="ARBA00022737"/>
    </source>
</evidence>
<dbReference type="EnsemblMetazoa" id="XM_044461761.1">
    <property type="protein sequence ID" value="XP_044317696.1"/>
    <property type="gene ID" value="LOC123038102"/>
</dbReference>
<evidence type="ECO:0000313" key="3">
    <source>
        <dbReference type="EnsemblMetazoa" id="XP_044317696.1"/>
    </source>
</evidence>
<dbReference type="PANTHER" id="PTHR23048">
    <property type="entry name" value="MYOSIN LIGHT CHAIN 1, 3"/>
    <property type="match status" value="1"/>
</dbReference>
<dbReference type="InterPro" id="IPR002048">
    <property type="entry name" value="EF_hand_dom"/>
</dbReference>
<feature type="domain" description="EF-hand" evidence="2">
    <location>
        <begin position="90"/>
        <end position="125"/>
    </location>
</feature>
<dbReference type="PROSITE" id="PS50222">
    <property type="entry name" value="EF_HAND_2"/>
    <property type="match status" value="1"/>
</dbReference>
<dbReference type="Pfam" id="PF13499">
    <property type="entry name" value="EF-hand_7"/>
    <property type="match status" value="1"/>
</dbReference>
<reference evidence="3" key="2">
    <citation type="submission" date="2025-05" db="UniProtKB">
        <authorList>
            <consortium name="EnsemblMetazoa"/>
        </authorList>
    </citation>
    <scope>IDENTIFICATION</scope>
</reference>
<dbReference type="PANTHER" id="PTHR23048:SF0">
    <property type="entry name" value="CALMODULIN LIKE 3"/>
    <property type="match status" value="1"/>
</dbReference>
<evidence type="ECO:0000259" key="2">
    <source>
        <dbReference type="PROSITE" id="PS50222"/>
    </source>
</evidence>
<keyword evidence="1" id="KW-0677">Repeat</keyword>
<dbReference type="InterPro" id="IPR050230">
    <property type="entry name" value="CALM/Myosin/TropC-like"/>
</dbReference>
<reference evidence="4" key="1">
    <citation type="journal article" date="2021" name="Elife">
        <title>Highly contiguous assemblies of 101 drosophilid genomes.</title>
        <authorList>
            <person name="Kim B.Y."/>
            <person name="Wang J.R."/>
            <person name="Miller D.E."/>
            <person name="Barmina O."/>
            <person name="Delaney E."/>
            <person name="Thompson A."/>
            <person name="Comeault A.A."/>
            <person name="Peede D."/>
            <person name="D'Agostino E.R."/>
            <person name="Pelaez J."/>
            <person name="Aguilar J.M."/>
            <person name="Haji D."/>
            <person name="Matsunaga T."/>
            <person name="Armstrong E.E."/>
            <person name="Zych M."/>
            <person name="Ogawa Y."/>
            <person name="Stamenkovic-Radak M."/>
            <person name="Jelic M."/>
            <person name="Veselinovic M.S."/>
            <person name="Tanaskovic M."/>
            <person name="Eric P."/>
            <person name="Gao J.J."/>
            <person name="Katoh T.K."/>
            <person name="Toda M.J."/>
            <person name="Watabe H."/>
            <person name="Watada M."/>
            <person name="Davis J.S."/>
            <person name="Moyle L.C."/>
            <person name="Manoli G."/>
            <person name="Bertolini E."/>
            <person name="Kostal V."/>
            <person name="Hawley R.S."/>
            <person name="Takahashi A."/>
            <person name="Jones C.D."/>
            <person name="Price D.K."/>
            <person name="Whiteman N."/>
            <person name="Kopp A."/>
            <person name="Matute D.R."/>
            <person name="Petrov D.A."/>
        </authorList>
    </citation>
    <scope>NUCLEOTIDE SEQUENCE [LARGE SCALE GENOMIC DNA]</scope>
</reference>
<keyword evidence="4" id="KW-1185">Reference proteome</keyword>
<dbReference type="InterPro" id="IPR011992">
    <property type="entry name" value="EF-hand-dom_pair"/>
</dbReference>
<dbReference type="Proteomes" id="UP001652680">
    <property type="component" value="Unassembled WGS sequence"/>
</dbReference>